<dbReference type="InterPro" id="IPR051085">
    <property type="entry name" value="MB_O-acyltransferase"/>
</dbReference>
<evidence type="ECO:0000313" key="11">
    <source>
        <dbReference type="Proteomes" id="UP001167831"/>
    </source>
</evidence>
<feature type="transmembrane region" description="Helical" evidence="8">
    <location>
        <begin position="291"/>
        <end position="308"/>
    </location>
</feature>
<evidence type="ECO:0000256" key="3">
    <source>
        <dbReference type="ARBA" id="ARBA00022475"/>
    </source>
</evidence>
<dbReference type="RefSeq" id="WP_289836495.1">
    <property type="nucleotide sequence ID" value="NZ_JAUEIF010000002.1"/>
</dbReference>
<protein>
    <submittedName>
        <fullName evidence="10">MBOAT family O-acyltransferase</fullName>
        <ecNumber evidence="10">2.3.-.-</ecNumber>
    </submittedName>
</protein>
<proteinExistence type="inferred from homology"/>
<comment type="similarity">
    <text evidence="2 7">Belongs to the membrane-bound acyltransferase family.</text>
</comment>
<comment type="caution">
    <text evidence="10">The sequence shown here is derived from an EMBL/GenBank/DDBJ whole genome shotgun (WGS) entry which is preliminary data.</text>
</comment>
<keyword evidence="3 7" id="KW-1003">Cell membrane</keyword>
<reference evidence="10" key="2">
    <citation type="submission" date="2023-08" db="EMBL/GenBank/DDBJ databases">
        <title>Identification and characterization of horizontal gene transfer across gut microbiota members of farm animals based on homology search.</title>
        <authorList>
            <person name="Schwarzerova J."/>
            <person name="Nykrynova M."/>
            <person name="Jureckova K."/>
            <person name="Cejkova D."/>
            <person name="Rychlik I."/>
        </authorList>
    </citation>
    <scope>NUCLEOTIDE SEQUENCE</scope>
    <source>
        <strain evidence="10">ET15</strain>
        <strain evidence="9">ET37</strain>
    </source>
</reference>
<evidence type="ECO:0000256" key="2">
    <source>
        <dbReference type="ARBA" id="ARBA00010323"/>
    </source>
</evidence>
<name>A0AAW7JEX8_9BACT</name>
<evidence type="ECO:0000313" key="10">
    <source>
        <dbReference type="EMBL" id="MDN0024438.1"/>
    </source>
</evidence>
<evidence type="ECO:0000256" key="1">
    <source>
        <dbReference type="ARBA" id="ARBA00004651"/>
    </source>
</evidence>
<feature type="transmembrane region" description="Helical" evidence="8">
    <location>
        <begin position="177"/>
        <end position="203"/>
    </location>
</feature>
<feature type="transmembrane region" description="Helical" evidence="8">
    <location>
        <begin position="6"/>
        <end position="37"/>
    </location>
</feature>
<dbReference type="EC" id="2.3.-.-" evidence="10"/>
<feature type="transmembrane region" description="Helical" evidence="8">
    <location>
        <begin position="137"/>
        <end position="157"/>
    </location>
</feature>
<keyword evidence="7 10" id="KW-0012">Acyltransferase</keyword>
<dbReference type="PANTHER" id="PTHR13285:SF18">
    <property type="entry name" value="PROTEIN-CYSTEINE N-PALMITOYLTRANSFERASE RASP"/>
    <property type="match status" value="1"/>
</dbReference>
<dbReference type="GO" id="GO:0005886">
    <property type="term" value="C:plasma membrane"/>
    <property type="evidence" value="ECO:0007669"/>
    <property type="project" value="UniProtKB-SubCell"/>
</dbReference>
<dbReference type="EMBL" id="JAUEIF010000002">
    <property type="protein sequence ID" value="MDN0024438.1"/>
    <property type="molecule type" value="Genomic_DNA"/>
</dbReference>
<feature type="transmembrane region" description="Helical" evidence="8">
    <location>
        <begin position="44"/>
        <end position="63"/>
    </location>
</feature>
<evidence type="ECO:0000256" key="4">
    <source>
        <dbReference type="ARBA" id="ARBA00022692"/>
    </source>
</evidence>
<dbReference type="InterPro" id="IPR004299">
    <property type="entry name" value="MBOAT_fam"/>
</dbReference>
<comment type="subcellular location">
    <subcellularLocation>
        <location evidence="1">Cell membrane</location>
        <topology evidence="1">Multi-pass membrane protein</topology>
    </subcellularLocation>
</comment>
<dbReference type="Proteomes" id="UP001168478">
    <property type="component" value="Unassembled WGS sequence"/>
</dbReference>
<evidence type="ECO:0000313" key="12">
    <source>
        <dbReference type="Proteomes" id="UP001168478"/>
    </source>
</evidence>
<accession>A0AAW7JEX8</accession>
<keyword evidence="7 10" id="KW-0808">Transferase</keyword>
<dbReference type="EMBL" id="JAUEIE010000002">
    <property type="protein sequence ID" value="MDN0022169.1"/>
    <property type="molecule type" value="Genomic_DNA"/>
</dbReference>
<sequence>MTFKRWFFLLTSIVCYWMIVHDGIWALLILSIFIVVADRTKSSLLAIASIALLVLGFVYFKVISSNTTLYGYSVFAFTGISFLVDQYKKRESYSILDTFVFLFFFPKMLAGPIVRVIDFIPQLSKSRCSSTLVYRGFKLVIYALFVKFIIADVLLSVEAEHRGINLLLQSFIWGIRFYFDFYAYSLLAVGVALVFGIVLPYNFDNPYSAQSFKDFWQRWNITLSTWLRTYIYIPLGGNRCSKNRAILNILVTFVVSALWHGLTIPFVFWGLAHAGLICLERYVFIPFKGRWMYRVFVLLSCIFLWQFFRFNNMTDIDIYFYNLITEERLKSSLLLSVICALVSLYVIESQWLKHMVFEMRSSHRAIICEVTFFALLITMLVFFPISYSFNFFYLNF</sequence>
<evidence type="ECO:0000313" key="9">
    <source>
        <dbReference type="EMBL" id="MDN0022169.1"/>
    </source>
</evidence>
<feature type="transmembrane region" description="Helical" evidence="8">
    <location>
        <begin position="367"/>
        <end position="387"/>
    </location>
</feature>
<keyword evidence="11" id="KW-1185">Reference proteome</keyword>
<feature type="transmembrane region" description="Helical" evidence="8">
    <location>
        <begin position="99"/>
        <end position="117"/>
    </location>
</feature>
<evidence type="ECO:0000256" key="7">
    <source>
        <dbReference type="PIRNR" id="PIRNR016636"/>
    </source>
</evidence>
<keyword evidence="4 8" id="KW-0812">Transmembrane</keyword>
<evidence type="ECO:0000256" key="6">
    <source>
        <dbReference type="ARBA" id="ARBA00023136"/>
    </source>
</evidence>
<dbReference type="GO" id="GO:0016746">
    <property type="term" value="F:acyltransferase activity"/>
    <property type="evidence" value="ECO:0007669"/>
    <property type="project" value="UniProtKB-KW"/>
</dbReference>
<evidence type="ECO:0000256" key="5">
    <source>
        <dbReference type="ARBA" id="ARBA00022989"/>
    </source>
</evidence>
<dbReference type="PANTHER" id="PTHR13285">
    <property type="entry name" value="ACYLTRANSFERASE"/>
    <property type="match status" value="1"/>
</dbReference>
<feature type="transmembrane region" description="Helical" evidence="8">
    <location>
        <begin position="69"/>
        <end position="87"/>
    </location>
</feature>
<feature type="transmembrane region" description="Helical" evidence="8">
    <location>
        <begin position="328"/>
        <end position="347"/>
    </location>
</feature>
<keyword evidence="6 7" id="KW-0472">Membrane</keyword>
<feature type="transmembrane region" description="Helical" evidence="8">
    <location>
        <begin position="245"/>
        <end position="262"/>
    </location>
</feature>
<dbReference type="Pfam" id="PF03062">
    <property type="entry name" value="MBOAT"/>
    <property type="match status" value="1"/>
</dbReference>
<evidence type="ECO:0000256" key="8">
    <source>
        <dbReference type="SAM" id="Phobius"/>
    </source>
</evidence>
<dbReference type="Proteomes" id="UP001167831">
    <property type="component" value="Unassembled WGS sequence"/>
</dbReference>
<dbReference type="InterPro" id="IPR024194">
    <property type="entry name" value="Ac/AlaTfrase_AlgI/DltB"/>
</dbReference>
<dbReference type="PIRSF" id="PIRSF016636">
    <property type="entry name" value="AlgI_DltB"/>
    <property type="match status" value="1"/>
</dbReference>
<reference evidence="10" key="1">
    <citation type="submission" date="2023-06" db="EMBL/GenBank/DDBJ databases">
        <authorList>
            <person name="Zeman M."/>
            <person name="Kubasova T."/>
            <person name="Jahodarova E."/>
            <person name="Nykrynova M."/>
            <person name="Rychlik I."/>
        </authorList>
    </citation>
    <scope>NUCLEOTIDE SEQUENCE</scope>
    <source>
        <strain evidence="10">ET15</strain>
        <strain evidence="9">ET37</strain>
    </source>
</reference>
<keyword evidence="5 8" id="KW-1133">Transmembrane helix</keyword>
<dbReference type="AlphaFoldDB" id="A0AAW7JEX8"/>
<organism evidence="10 12">
    <name type="scientific">Leyella lascolaii</name>
    <dbReference type="NCBI Taxonomy" id="1776379"/>
    <lineage>
        <taxon>Bacteria</taxon>
        <taxon>Pseudomonadati</taxon>
        <taxon>Bacteroidota</taxon>
        <taxon>Bacteroidia</taxon>
        <taxon>Bacteroidales</taxon>
        <taxon>Prevotellaceae</taxon>
        <taxon>Leyella</taxon>
    </lineage>
</organism>
<gene>
    <name evidence="9" type="ORF">QVN81_03900</name>
    <name evidence="10" type="ORF">QVN84_02700</name>
</gene>